<feature type="region of interest" description="Disordered" evidence="1">
    <location>
        <begin position="59"/>
        <end position="118"/>
    </location>
</feature>
<feature type="compositionally biased region" description="Polar residues" evidence="1">
    <location>
        <begin position="60"/>
        <end position="81"/>
    </location>
</feature>
<evidence type="ECO:0000313" key="2">
    <source>
        <dbReference type="EMBL" id="KNF06581.1"/>
    </source>
</evidence>
<keyword evidence="3" id="KW-1185">Reference proteome</keyword>
<sequence>MDTDWCIVCDTRIYPSSSEANTISAFEQMAQTRRSCANQSSSSAFCSTSCASKAFREAQVHNTSQMPPQTSNIQHSIPHNASSHRRPRPTPPKHKAFKDQPMLPSPSHNCKSHHTKTNESKLISQFTFGSYGSSSLSSSDSSS</sequence>
<reference evidence="2" key="1">
    <citation type="submission" date="2014-03" db="EMBL/GenBank/DDBJ databases">
        <title>Cloning and expression analysis of gamma-glutamylcysteines synthetase in perennial ryegrass.</title>
        <authorList>
            <person name="Wei S."/>
            <person name="Sun Z."/>
        </authorList>
    </citation>
    <scope>NUCLEOTIDE SEQUENCE</scope>
    <source>
        <strain evidence="2">Race PST-78</strain>
    </source>
</reference>
<name>A0A0L0W4Z3_9BASI</name>
<feature type="compositionally biased region" description="Basic residues" evidence="1">
    <location>
        <begin position="82"/>
        <end position="96"/>
    </location>
</feature>
<organism evidence="2 3">
    <name type="scientific">Puccinia striiformis f. sp. tritici PST-78</name>
    <dbReference type="NCBI Taxonomy" id="1165861"/>
    <lineage>
        <taxon>Eukaryota</taxon>
        <taxon>Fungi</taxon>
        <taxon>Dikarya</taxon>
        <taxon>Basidiomycota</taxon>
        <taxon>Pucciniomycotina</taxon>
        <taxon>Pucciniomycetes</taxon>
        <taxon>Pucciniales</taxon>
        <taxon>Pucciniaceae</taxon>
        <taxon>Puccinia</taxon>
    </lineage>
</organism>
<reference evidence="3" key="2">
    <citation type="submission" date="2014-03" db="EMBL/GenBank/DDBJ databases">
        <title>The Genome Sequence of Puccinia striiformis f. sp. tritici PST-78.</title>
        <authorList>
            <consortium name="The Broad Institute Genome Sequencing Platform"/>
            <person name="Cuomo C."/>
            <person name="Hulbert S."/>
            <person name="Chen X."/>
            <person name="Walker B."/>
            <person name="Young S.K."/>
            <person name="Zeng Q."/>
            <person name="Gargeya S."/>
            <person name="Fitzgerald M."/>
            <person name="Haas B."/>
            <person name="Abouelleil A."/>
            <person name="Alvarado L."/>
            <person name="Arachchi H.M."/>
            <person name="Berlin A.M."/>
            <person name="Chapman S.B."/>
            <person name="Goldberg J."/>
            <person name="Griggs A."/>
            <person name="Gujja S."/>
            <person name="Hansen M."/>
            <person name="Howarth C."/>
            <person name="Imamovic A."/>
            <person name="Larimer J."/>
            <person name="McCowan C."/>
            <person name="Montmayeur A."/>
            <person name="Murphy C."/>
            <person name="Neiman D."/>
            <person name="Pearson M."/>
            <person name="Priest M."/>
            <person name="Roberts A."/>
            <person name="Saif S."/>
            <person name="Shea T."/>
            <person name="Sisk P."/>
            <person name="Sykes S."/>
            <person name="Wortman J."/>
            <person name="Nusbaum C."/>
            <person name="Birren B."/>
        </authorList>
    </citation>
    <scope>NUCLEOTIDE SEQUENCE [LARGE SCALE GENOMIC DNA]</scope>
    <source>
        <strain evidence="3">race PST-78</strain>
    </source>
</reference>
<proteinExistence type="predicted"/>
<dbReference type="Proteomes" id="UP000054564">
    <property type="component" value="Unassembled WGS sequence"/>
</dbReference>
<comment type="caution">
    <text evidence="2">The sequence shown here is derived from an EMBL/GenBank/DDBJ whole genome shotgun (WGS) entry which is preliminary data.</text>
</comment>
<dbReference type="EMBL" id="AJIL01000003">
    <property type="protein sequence ID" value="KNF06582.1"/>
    <property type="molecule type" value="Genomic_DNA"/>
</dbReference>
<gene>
    <name evidence="2" type="ORF">PSTG_00454</name>
</gene>
<dbReference type="AlphaFoldDB" id="A0A0L0W4Z3"/>
<evidence type="ECO:0000313" key="3">
    <source>
        <dbReference type="Proteomes" id="UP000054564"/>
    </source>
</evidence>
<dbReference type="EMBL" id="AJIL01000003">
    <property type="protein sequence ID" value="KNF06581.1"/>
    <property type="molecule type" value="Genomic_DNA"/>
</dbReference>
<accession>A0A0L0W4Z3</accession>
<dbReference type="OrthoDB" id="2507433at2759"/>
<protein>
    <submittedName>
        <fullName evidence="2">Uncharacterized protein</fullName>
    </submittedName>
</protein>
<evidence type="ECO:0000256" key="1">
    <source>
        <dbReference type="SAM" id="MobiDB-lite"/>
    </source>
</evidence>